<evidence type="ECO:0000256" key="1">
    <source>
        <dbReference type="ARBA" id="ARBA00022723"/>
    </source>
</evidence>
<name>I7ZYF0_ASPO3</name>
<protein>
    <recommendedName>
        <fullName evidence="4">MYND-type domain-containing protein</fullName>
    </recommendedName>
</protein>
<organism evidence="5 6">
    <name type="scientific">Aspergillus oryzae (strain 3.042)</name>
    <name type="common">Yellow koji mold</name>
    <dbReference type="NCBI Taxonomy" id="1160506"/>
    <lineage>
        <taxon>Eukaryota</taxon>
        <taxon>Fungi</taxon>
        <taxon>Dikarya</taxon>
        <taxon>Ascomycota</taxon>
        <taxon>Pezizomycotina</taxon>
        <taxon>Eurotiomycetes</taxon>
        <taxon>Eurotiomycetidae</taxon>
        <taxon>Eurotiales</taxon>
        <taxon>Aspergillaceae</taxon>
        <taxon>Aspergillus</taxon>
        <taxon>Aspergillus subgen. Circumdati</taxon>
    </lineage>
</organism>
<evidence type="ECO:0000313" key="6">
    <source>
        <dbReference type="Proteomes" id="UP000002812"/>
    </source>
</evidence>
<dbReference type="AlphaFoldDB" id="I7ZYF0"/>
<dbReference type="InterPro" id="IPR002893">
    <property type="entry name" value="Znf_MYND"/>
</dbReference>
<dbReference type="GO" id="GO:0008270">
    <property type="term" value="F:zinc ion binding"/>
    <property type="evidence" value="ECO:0007669"/>
    <property type="project" value="UniProtKB-KW"/>
</dbReference>
<reference evidence="6" key="2">
    <citation type="submission" date="2012-06" db="EMBL/GenBank/DDBJ databases">
        <title>Comparative genomic analyses of Aspergillus oryzae 3.042 and A. oryzae RIB40 for soy-sauce fermentation.</title>
        <authorList>
            <person name="Zhao G."/>
            <person name="Hou L."/>
            <person name="Wang C."/>
            <person name="Cao X."/>
        </authorList>
    </citation>
    <scope>NUCLEOTIDE SEQUENCE [LARGE SCALE GENOMIC DNA]</scope>
    <source>
        <strain evidence="6">3.042</strain>
    </source>
</reference>
<evidence type="ECO:0000313" key="5">
    <source>
        <dbReference type="EMBL" id="EIT77344.1"/>
    </source>
</evidence>
<dbReference type="Gene3D" id="6.10.140.2220">
    <property type="match status" value="1"/>
</dbReference>
<keyword evidence="1" id="KW-0479">Metal-binding</keyword>
<dbReference type="Pfam" id="PF01753">
    <property type="entry name" value="zf-MYND"/>
    <property type="match status" value="1"/>
</dbReference>
<dbReference type="EMBL" id="AKHY01000150">
    <property type="protein sequence ID" value="EIT77344.1"/>
    <property type="molecule type" value="Genomic_DNA"/>
</dbReference>
<evidence type="ECO:0000259" key="4">
    <source>
        <dbReference type="Pfam" id="PF01753"/>
    </source>
</evidence>
<feature type="domain" description="MYND-type" evidence="4">
    <location>
        <begin position="11"/>
        <end position="58"/>
    </location>
</feature>
<keyword evidence="3" id="KW-0862">Zinc</keyword>
<dbReference type="Proteomes" id="UP000002812">
    <property type="component" value="Unassembled WGS sequence"/>
</dbReference>
<evidence type="ECO:0000256" key="2">
    <source>
        <dbReference type="ARBA" id="ARBA00022771"/>
    </source>
</evidence>
<sequence length="172" mass="19181">MDNPPRSAGICAHCQTPATKRCSGCRGAAEYDKVTPEPTSHCSSACQAQHWGEHKVKCKQLQAHKSLSRAATLLQAILYRIRLHAHIFQFATAHIDGSKVTLNDIQNDKSKAYQPLKAVWMNIKSGDYQRVFDAIVMMNACAEAVMFLYGFIRPILSGRGVTMALFDYSELY</sequence>
<keyword evidence="2" id="KW-0863">Zinc-finger</keyword>
<evidence type="ECO:0000256" key="3">
    <source>
        <dbReference type="ARBA" id="ARBA00022833"/>
    </source>
</evidence>
<dbReference type="SUPFAM" id="SSF144232">
    <property type="entry name" value="HIT/MYND zinc finger-like"/>
    <property type="match status" value="1"/>
</dbReference>
<gene>
    <name evidence="5" type="ORF">Ao3042_06553</name>
</gene>
<dbReference type="HOGENOM" id="CLU_1586125_0_0_1"/>
<comment type="caution">
    <text evidence="5">The sequence shown here is derived from an EMBL/GenBank/DDBJ whole genome shotgun (WGS) entry which is preliminary data.</text>
</comment>
<accession>I7ZYF0</accession>
<dbReference type="OrthoDB" id="432970at2759"/>
<reference evidence="5 6" key="1">
    <citation type="journal article" date="2012" name="Eukaryot. Cell">
        <title>Draft genome sequence of Aspergillus oryzae strain 3.042.</title>
        <authorList>
            <person name="Zhao G."/>
            <person name="Yao Y."/>
            <person name="Qi W."/>
            <person name="Wang C."/>
            <person name="Hou L."/>
            <person name="Zeng B."/>
            <person name="Cao X."/>
        </authorList>
    </citation>
    <scope>NUCLEOTIDE SEQUENCE [LARGE SCALE GENOMIC DNA]</scope>
    <source>
        <strain evidence="5 6">3.042</strain>
    </source>
</reference>
<proteinExistence type="predicted"/>